<evidence type="ECO:0000313" key="2">
    <source>
        <dbReference type="EMBL" id="KAF2882006.1"/>
    </source>
</evidence>
<dbReference type="Proteomes" id="UP000801492">
    <property type="component" value="Unassembled WGS sequence"/>
</dbReference>
<comment type="caution">
    <text evidence="2">The sequence shown here is derived from an EMBL/GenBank/DDBJ whole genome shotgun (WGS) entry which is preliminary data.</text>
</comment>
<keyword evidence="3" id="KW-1185">Reference proteome</keyword>
<evidence type="ECO:0000256" key="1">
    <source>
        <dbReference type="SAM" id="MobiDB-lite"/>
    </source>
</evidence>
<gene>
    <name evidence="2" type="ORF">ILUMI_24154</name>
</gene>
<proteinExistence type="predicted"/>
<sequence length="453" mass="50844">MKETDKILGNSISEAILGNIRSGFQRIKIQSTNCWDDRELTKCTSPRRLCIHTEDDNPVLVLAEGKHVQSTEVTAGHSPSDTCSGLSELELTVFLDLEPTCLALVWRHKSAVKGCHIEKQIPNLERTTDKKRQKGRRAAVSKRSVGKISQRSKKEQCESDTVSECEQDTINSNLFDISDPGTWPNVLSNRPIETLVETGPVELAVEMVAKFDPVVSDHLNNIKNSKDRKTPYYLSKNIQDEIIELLAGEVEKEIVNLIQTSDTAATLAEEIDLEPEFPVARERKIKRQFLYESVRDSVSDPKVQFKINFYFSVLDYAEDSLEERFNLLSECDSLFDFRTGPNESTLETGTAIEELPELEIEQGPKPGEINLYNLLHNSKGFDKFKRVISRVTENIASLLGQLFEEVGVMKGGASNKHDHGQLTPAVNLLDDRHQISLSDEDGNPAFTLGRLSE</sequence>
<name>A0A8K0CAR1_IGNLU</name>
<feature type="compositionally biased region" description="Basic residues" evidence="1">
    <location>
        <begin position="129"/>
        <end position="140"/>
    </location>
</feature>
<dbReference type="AlphaFoldDB" id="A0A8K0CAR1"/>
<evidence type="ECO:0000313" key="3">
    <source>
        <dbReference type="Proteomes" id="UP000801492"/>
    </source>
</evidence>
<organism evidence="2 3">
    <name type="scientific">Ignelater luminosus</name>
    <name type="common">Cucubano</name>
    <name type="synonym">Pyrophorus luminosus</name>
    <dbReference type="NCBI Taxonomy" id="2038154"/>
    <lineage>
        <taxon>Eukaryota</taxon>
        <taxon>Metazoa</taxon>
        <taxon>Ecdysozoa</taxon>
        <taxon>Arthropoda</taxon>
        <taxon>Hexapoda</taxon>
        <taxon>Insecta</taxon>
        <taxon>Pterygota</taxon>
        <taxon>Neoptera</taxon>
        <taxon>Endopterygota</taxon>
        <taxon>Coleoptera</taxon>
        <taxon>Polyphaga</taxon>
        <taxon>Elateriformia</taxon>
        <taxon>Elateroidea</taxon>
        <taxon>Elateridae</taxon>
        <taxon>Agrypninae</taxon>
        <taxon>Pyrophorini</taxon>
        <taxon>Ignelater</taxon>
    </lineage>
</organism>
<dbReference type="EMBL" id="VTPC01090662">
    <property type="protein sequence ID" value="KAF2882006.1"/>
    <property type="molecule type" value="Genomic_DNA"/>
</dbReference>
<accession>A0A8K0CAR1</accession>
<reference evidence="2" key="1">
    <citation type="submission" date="2019-08" db="EMBL/GenBank/DDBJ databases">
        <title>The genome of the North American firefly Photinus pyralis.</title>
        <authorList>
            <consortium name="Photinus pyralis genome working group"/>
            <person name="Fallon T.R."/>
            <person name="Sander Lower S.E."/>
            <person name="Weng J.-K."/>
        </authorList>
    </citation>
    <scope>NUCLEOTIDE SEQUENCE</scope>
    <source>
        <strain evidence="2">TRF0915ILg1</strain>
        <tissue evidence="2">Whole body</tissue>
    </source>
</reference>
<protein>
    <submittedName>
        <fullName evidence="2">Uncharacterized protein</fullName>
    </submittedName>
</protein>
<feature type="region of interest" description="Disordered" evidence="1">
    <location>
        <begin position="126"/>
        <end position="161"/>
    </location>
</feature>